<reference evidence="3 4" key="1">
    <citation type="submission" date="2016-10" db="EMBL/GenBank/DDBJ databases">
        <title>Draft Genome sequence of Roseomonas sp. strain M3.</title>
        <authorList>
            <person name="Subhash Y."/>
            <person name="Lee S."/>
        </authorList>
    </citation>
    <scope>NUCLEOTIDE SEQUENCE [LARGE SCALE GENOMIC DNA]</scope>
    <source>
        <strain evidence="3 4">M3</strain>
    </source>
</reference>
<dbReference type="InterPro" id="IPR046505">
    <property type="entry name" value="DUF6683"/>
</dbReference>
<evidence type="ECO:0000313" key="4">
    <source>
        <dbReference type="Proteomes" id="UP000188879"/>
    </source>
</evidence>
<dbReference type="RefSeq" id="WP_076956708.1">
    <property type="nucleotide sequence ID" value="NZ_MLCO01000058.1"/>
</dbReference>
<evidence type="ECO:0000256" key="2">
    <source>
        <dbReference type="SAM" id="SignalP"/>
    </source>
</evidence>
<name>A0A1V2H5B8_9PROT</name>
<sequence length="277" mass="28918">MQAWQQDRTRRLARPLLGMLLAAGAFPALAAPPAGSPAPEAPRAIRAGISTDTAPPPGLRDLFAAPAPGEAPPPAPGPAPAPGMANPFAVPLAPPAGQPASPPAAAEAGFAYPPDPAAARRAQEDFLARLRQNDANAAQALAPIFAQHDIGQIYQGITASYGIRPHDVADALTAYLVLAWMIATNTPEPDPRSLPMVRRQVATSLARDARMADPATRAALGEEFKILFVVLHGGWQAAAREGNAARYAEGAVAMFRQQAGLDPRSLVLDAQGFHRRG</sequence>
<comment type="caution">
    <text evidence="3">The sequence shown here is derived from an EMBL/GenBank/DDBJ whole genome shotgun (WGS) entry which is preliminary data.</text>
</comment>
<feature type="chain" id="PRO_5012934337" evidence="2">
    <location>
        <begin position="31"/>
        <end position="277"/>
    </location>
</feature>
<accession>A0A1V2H5B8</accession>
<organism evidence="3 4">
    <name type="scientific">Teichococcus deserti</name>
    <dbReference type="NCBI Taxonomy" id="1817963"/>
    <lineage>
        <taxon>Bacteria</taxon>
        <taxon>Pseudomonadati</taxon>
        <taxon>Pseudomonadota</taxon>
        <taxon>Alphaproteobacteria</taxon>
        <taxon>Acetobacterales</taxon>
        <taxon>Roseomonadaceae</taxon>
        <taxon>Roseomonas</taxon>
    </lineage>
</organism>
<dbReference type="EMBL" id="MLCO01000058">
    <property type="protein sequence ID" value="ONG56003.1"/>
    <property type="molecule type" value="Genomic_DNA"/>
</dbReference>
<feature type="region of interest" description="Disordered" evidence="1">
    <location>
        <begin position="48"/>
        <end position="109"/>
    </location>
</feature>
<gene>
    <name evidence="3" type="ORF">BKE38_07240</name>
</gene>
<protein>
    <submittedName>
        <fullName evidence="3">Uncharacterized protein</fullName>
    </submittedName>
</protein>
<proteinExistence type="predicted"/>
<keyword evidence="2" id="KW-0732">Signal</keyword>
<feature type="compositionally biased region" description="Pro residues" evidence="1">
    <location>
        <begin position="92"/>
        <end position="102"/>
    </location>
</feature>
<dbReference type="Proteomes" id="UP000188879">
    <property type="component" value="Unassembled WGS sequence"/>
</dbReference>
<dbReference type="Pfam" id="PF20388">
    <property type="entry name" value="DUF6683"/>
    <property type="match status" value="1"/>
</dbReference>
<feature type="compositionally biased region" description="Low complexity" evidence="1">
    <location>
        <begin position="82"/>
        <end position="91"/>
    </location>
</feature>
<dbReference type="AlphaFoldDB" id="A0A1V2H5B8"/>
<feature type="compositionally biased region" description="Pro residues" evidence="1">
    <location>
        <begin position="69"/>
        <end position="81"/>
    </location>
</feature>
<keyword evidence="4" id="KW-1185">Reference proteome</keyword>
<evidence type="ECO:0000256" key="1">
    <source>
        <dbReference type="SAM" id="MobiDB-lite"/>
    </source>
</evidence>
<evidence type="ECO:0000313" key="3">
    <source>
        <dbReference type="EMBL" id="ONG56003.1"/>
    </source>
</evidence>
<feature type="signal peptide" evidence="2">
    <location>
        <begin position="1"/>
        <end position="30"/>
    </location>
</feature>